<dbReference type="SUPFAM" id="SSF52980">
    <property type="entry name" value="Restriction endonuclease-like"/>
    <property type="match status" value="1"/>
</dbReference>
<evidence type="ECO:0000313" key="3">
    <source>
        <dbReference type="Proteomes" id="UP001185922"/>
    </source>
</evidence>
<dbReference type="Proteomes" id="UP001185922">
    <property type="component" value="Unassembled WGS sequence"/>
</dbReference>
<gene>
    <name evidence="2" type="ORF">R3Q15_13310</name>
</gene>
<dbReference type="InterPro" id="IPR011335">
    <property type="entry name" value="Restrct_endonuc-II-like"/>
</dbReference>
<sequence>MDYEQLVARFGGVFSTNQLLGTGETAEQIRRAVECGAIQRVRHGWYQVPDADPEVVAAVADNTVVSCASALRRHGLWIPEHPIASHTRVTRYERRRAPDRCRRHGRPTPAGAAVDDVATALQYAARCFDEEGFIILCDSALHHGKLSVDDLRAEFRLAPFYLRKAVEKCNRLAASGTETAARLRLISAGLEVKVQHEVPTVGWIDLLVGNRLAIELDSRTHHTGEEDYERDRIRSRKLIPLGYLPMRLTYAQVFGDWETTYADIVATVRKGYHRSRAAEYENRP</sequence>
<feature type="domain" description="AbiEi antitoxin N-terminal" evidence="1">
    <location>
        <begin position="3"/>
        <end position="49"/>
    </location>
</feature>
<comment type="caution">
    <text evidence="2">The sequence shown here is derived from an EMBL/GenBank/DDBJ whole genome shotgun (WGS) entry which is preliminary data.</text>
</comment>
<dbReference type="InterPro" id="IPR025159">
    <property type="entry name" value="AbiEi_N"/>
</dbReference>
<dbReference type="RefSeq" id="WP_024499083.1">
    <property type="nucleotide sequence ID" value="NZ_CP091855.1"/>
</dbReference>
<accession>A0AAE4R4G9</accession>
<proteinExistence type="predicted"/>
<reference evidence="2" key="1">
    <citation type="submission" date="2023-10" db="EMBL/GenBank/DDBJ databases">
        <title>Development of a sustainable strategy for remediation of hydrocarbon-contaminated territories based on the waste exchange concept.</title>
        <authorList>
            <person name="Krivoruchko A."/>
        </authorList>
    </citation>
    <scope>NUCLEOTIDE SEQUENCE</scope>
    <source>
        <strain evidence="2">IEGM 1279</strain>
    </source>
</reference>
<dbReference type="GeneID" id="77170755"/>
<protein>
    <recommendedName>
        <fullName evidence="1">AbiEi antitoxin N-terminal domain-containing protein</fullName>
    </recommendedName>
</protein>
<dbReference type="EMBL" id="JAWLKH010000013">
    <property type="protein sequence ID" value="MDV6312854.1"/>
    <property type="molecule type" value="Genomic_DNA"/>
</dbReference>
<evidence type="ECO:0000259" key="1">
    <source>
        <dbReference type="Pfam" id="PF13338"/>
    </source>
</evidence>
<dbReference type="AlphaFoldDB" id="A0AAE4R4G9"/>
<dbReference type="Pfam" id="PF13338">
    <property type="entry name" value="AbiEi_4"/>
    <property type="match status" value="1"/>
</dbReference>
<name>A0AAE4R4G9_9ACTN</name>
<dbReference type="Gene3D" id="3.40.960.10">
    <property type="entry name" value="VSR Endonuclease"/>
    <property type="match status" value="1"/>
</dbReference>
<organism evidence="2 3">
    <name type="scientific">Gordonia amicalis</name>
    <dbReference type="NCBI Taxonomy" id="89053"/>
    <lineage>
        <taxon>Bacteria</taxon>
        <taxon>Bacillati</taxon>
        <taxon>Actinomycetota</taxon>
        <taxon>Actinomycetes</taxon>
        <taxon>Mycobacteriales</taxon>
        <taxon>Gordoniaceae</taxon>
        <taxon>Gordonia</taxon>
    </lineage>
</organism>
<evidence type="ECO:0000313" key="2">
    <source>
        <dbReference type="EMBL" id="MDV6312854.1"/>
    </source>
</evidence>